<proteinExistence type="predicted"/>
<dbReference type="EMBL" id="CM000882">
    <property type="protein sequence ID" value="KQJ96984.1"/>
    <property type="molecule type" value="Genomic_DNA"/>
</dbReference>
<feature type="compositionally biased region" description="Basic residues" evidence="1">
    <location>
        <begin position="13"/>
        <end position="24"/>
    </location>
</feature>
<accession>A0A0Q3JF66</accession>
<evidence type="ECO:0000256" key="1">
    <source>
        <dbReference type="SAM" id="MobiDB-lite"/>
    </source>
</evidence>
<name>A0A0Q3JF66_BRADI</name>
<dbReference type="Gramene" id="KQJ96984">
    <property type="protein sequence ID" value="KQJ96984"/>
    <property type="gene ID" value="BRADI_3g28115v3"/>
</dbReference>
<evidence type="ECO:0000313" key="2">
    <source>
        <dbReference type="EMBL" id="KQJ96984.1"/>
    </source>
</evidence>
<dbReference type="InParanoid" id="A0A0Q3JF66"/>
<keyword evidence="4" id="KW-1185">Reference proteome</keyword>
<gene>
    <name evidence="2" type="ORF">BRADI_3g28115v3</name>
</gene>
<evidence type="ECO:0000313" key="3">
    <source>
        <dbReference type="EnsemblPlants" id="KQJ96984"/>
    </source>
</evidence>
<dbReference type="EnsemblPlants" id="KQJ96984">
    <property type="protein sequence ID" value="KQJ96984"/>
    <property type="gene ID" value="BRADI_3g28115v3"/>
</dbReference>
<dbReference type="AlphaFoldDB" id="A0A0Q3JF66"/>
<reference evidence="3" key="3">
    <citation type="submission" date="2018-08" db="UniProtKB">
        <authorList>
            <consortium name="EnsemblPlants"/>
        </authorList>
    </citation>
    <scope>IDENTIFICATION</scope>
    <source>
        <strain evidence="3">cv. Bd21</strain>
    </source>
</reference>
<reference evidence="2" key="2">
    <citation type="submission" date="2017-06" db="EMBL/GenBank/DDBJ databases">
        <title>WGS assembly of Brachypodium distachyon.</title>
        <authorList>
            <consortium name="The International Brachypodium Initiative"/>
            <person name="Lucas S."/>
            <person name="Harmon-Smith M."/>
            <person name="Lail K."/>
            <person name="Tice H."/>
            <person name="Grimwood J."/>
            <person name="Bruce D."/>
            <person name="Barry K."/>
            <person name="Shu S."/>
            <person name="Lindquist E."/>
            <person name="Wang M."/>
            <person name="Pitluck S."/>
            <person name="Vogel J.P."/>
            <person name="Garvin D.F."/>
            <person name="Mockler T.C."/>
            <person name="Schmutz J."/>
            <person name="Rokhsar D."/>
            <person name="Bevan M.W."/>
        </authorList>
    </citation>
    <scope>NUCLEOTIDE SEQUENCE</scope>
    <source>
        <strain evidence="2">Bd21</strain>
    </source>
</reference>
<dbReference type="Proteomes" id="UP000008810">
    <property type="component" value="Chromosome 3"/>
</dbReference>
<organism evidence="2">
    <name type="scientific">Brachypodium distachyon</name>
    <name type="common">Purple false brome</name>
    <name type="synonym">Trachynia distachya</name>
    <dbReference type="NCBI Taxonomy" id="15368"/>
    <lineage>
        <taxon>Eukaryota</taxon>
        <taxon>Viridiplantae</taxon>
        <taxon>Streptophyta</taxon>
        <taxon>Embryophyta</taxon>
        <taxon>Tracheophyta</taxon>
        <taxon>Spermatophyta</taxon>
        <taxon>Magnoliopsida</taxon>
        <taxon>Liliopsida</taxon>
        <taxon>Poales</taxon>
        <taxon>Poaceae</taxon>
        <taxon>BOP clade</taxon>
        <taxon>Pooideae</taxon>
        <taxon>Stipodae</taxon>
        <taxon>Brachypodieae</taxon>
        <taxon>Brachypodium</taxon>
    </lineage>
</organism>
<sequence>MLGEREKSQMKTGRNRSWKTKQTAKHQTCLPPPSKSYQVIIISLLSTLPPSASTILPASLIQHHRLRRRQQRPPPPPRRAAMGDLTRDRRSLQVVAHRPIGGID</sequence>
<protein>
    <submittedName>
        <fullName evidence="2 3">Uncharacterized protein</fullName>
    </submittedName>
</protein>
<feature type="region of interest" description="Disordered" evidence="1">
    <location>
        <begin position="1"/>
        <end position="30"/>
    </location>
</feature>
<reference evidence="2 3" key="1">
    <citation type="journal article" date="2010" name="Nature">
        <title>Genome sequencing and analysis of the model grass Brachypodium distachyon.</title>
        <authorList>
            <consortium name="International Brachypodium Initiative"/>
        </authorList>
    </citation>
    <scope>NUCLEOTIDE SEQUENCE [LARGE SCALE GENOMIC DNA]</scope>
    <source>
        <strain evidence="2 3">Bd21</strain>
    </source>
</reference>
<evidence type="ECO:0000313" key="4">
    <source>
        <dbReference type="Proteomes" id="UP000008810"/>
    </source>
</evidence>
<feature type="region of interest" description="Disordered" evidence="1">
    <location>
        <begin position="64"/>
        <end position="104"/>
    </location>
</feature>